<dbReference type="Gene3D" id="1.25.10.10">
    <property type="entry name" value="Leucine-rich Repeat Variant"/>
    <property type="match status" value="1"/>
</dbReference>
<accession>A0A2A9P4I5</accession>
<evidence type="ECO:0000256" key="2">
    <source>
        <dbReference type="ARBA" id="ARBA00016427"/>
    </source>
</evidence>
<evidence type="ECO:0000256" key="4">
    <source>
        <dbReference type="ARBA" id="ARBA00024893"/>
    </source>
</evidence>
<feature type="compositionally biased region" description="Basic residues" evidence="7">
    <location>
        <begin position="701"/>
        <end position="715"/>
    </location>
</feature>
<evidence type="ECO:0000313" key="9">
    <source>
        <dbReference type="Proteomes" id="UP000037136"/>
    </source>
</evidence>
<dbReference type="OrthoDB" id="392571at2759"/>
<dbReference type="GO" id="GO:0003723">
    <property type="term" value="F:RNA binding"/>
    <property type="evidence" value="ECO:0007669"/>
    <property type="project" value="InterPro"/>
</dbReference>
<dbReference type="GO" id="GO:0030688">
    <property type="term" value="C:preribosome, small subunit precursor"/>
    <property type="evidence" value="ECO:0007669"/>
    <property type="project" value="TreeGrafter"/>
</dbReference>
<dbReference type="GO" id="GO:0000447">
    <property type="term" value="P:endonucleolytic cleavage in ITS1 to separate SSU-rRNA from 5.8S rRNA and LSU-rRNA from tricistronic rRNA transcript (SSU-rRNA, 5.8S rRNA, LSU-rRNA)"/>
    <property type="evidence" value="ECO:0007669"/>
    <property type="project" value="TreeGrafter"/>
</dbReference>
<dbReference type="InterPro" id="IPR011989">
    <property type="entry name" value="ARM-like"/>
</dbReference>
<dbReference type="EMBL" id="LAZP02000732">
    <property type="protein sequence ID" value="PFH55877.1"/>
    <property type="molecule type" value="Genomic_DNA"/>
</dbReference>
<dbReference type="GO" id="GO:0030686">
    <property type="term" value="C:90S preribosome"/>
    <property type="evidence" value="ECO:0007669"/>
    <property type="project" value="TreeGrafter"/>
</dbReference>
<reference evidence="8 9" key="1">
    <citation type="journal article" date="2015" name="BMC Genomics">
        <title>Gene expression during zombie ant biting behavior reflects the complexity underlying fungal parasitic behavioral manipulation.</title>
        <authorList>
            <person name="de Bekker C."/>
            <person name="Ohm R.A."/>
            <person name="Loreto R.G."/>
            <person name="Sebastian A."/>
            <person name="Albert I."/>
            <person name="Merrow M."/>
            <person name="Brachmann A."/>
            <person name="Hughes D.P."/>
        </authorList>
    </citation>
    <scope>NUCLEOTIDE SEQUENCE [LARGE SCALE GENOMIC DNA]</scope>
    <source>
        <strain evidence="8 9">SC16a</strain>
    </source>
</reference>
<sequence>MPKPRTKRSAVREERKRKDQEQSRGNRSKRQRTSGPDEPPQRNAGPEKDFFGLLSDEEQEYFRSADEMLELNQFPSNEDRDLFIENIYREAQGKELKLASSQSCSRLMERLIQLSTTAQKKHLFEAWAGHFLSLVQHRFASHCCEALFLRSAGVVTHDLAGFIVDIKGDAVENQKAEASMESLFLATLDELEGNLSYLVVDRFASHALRALLLVLSGRPLEEASTRTLVKSRKKEHIWVAGSAAADEQNQGRRAVPASFTMAVDKIIADSTAGLDASGLALLARHPIGNPTLQLLLTLDMALDKSEAKSEAARPSLLYRLLPGAPASLADASSEASQLVAGMAYDPIGSRLIETLVDECPGKIFKPLNRHLFLPRIEAYVRNDISSYPAIKVLARLGKDDLVEAIEKIAPKVPQLVAKSRFNVLKTLFERCAVRGALSETKVLMKGLREGCGSEPADLVTTLCCLRSDDDKASRSKDGSKDPKVGRNEYAVQSHGAQLLSALLAIAGPAKGVHEALTAVGDDALLRLATTSMPTVTLLTDALYTPSTNSCFQKALVGAMMAHVSELSSSQFGHNLVKAMAGVPGKGKDLSVPYHMKEAVMERLGACESQLRESWMGRSVWRSWKGDLWKTRRGDWRAWTKEPGVVGGTRPVGSRREEGTGNAASEARREGKKVRKREEEGDQEQKDEAEDEEVAEDDEGSKKHRKSKRKNKMEGK</sequence>
<feature type="compositionally biased region" description="Basic and acidic residues" evidence="7">
    <location>
        <begin position="10"/>
        <end position="24"/>
    </location>
</feature>
<evidence type="ECO:0000256" key="3">
    <source>
        <dbReference type="ARBA" id="ARBA00022737"/>
    </source>
</evidence>
<comment type="subcellular location">
    <subcellularLocation>
        <location evidence="1">Nucleus</location>
        <location evidence="1">Nucleolus</location>
    </subcellularLocation>
</comment>
<dbReference type="GO" id="GO:0005730">
    <property type="term" value="C:nucleolus"/>
    <property type="evidence" value="ECO:0007669"/>
    <property type="project" value="UniProtKB-SubCell"/>
</dbReference>
<evidence type="ECO:0000256" key="7">
    <source>
        <dbReference type="SAM" id="MobiDB-lite"/>
    </source>
</evidence>
<proteinExistence type="predicted"/>
<dbReference type="PANTHER" id="PTHR13102:SF0">
    <property type="entry name" value="NUCLEOLAR PROTEIN 9"/>
    <property type="match status" value="1"/>
</dbReference>
<evidence type="ECO:0000256" key="1">
    <source>
        <dbReference type="ARBA" id="ARBA00004604"/>
    </source>
</evidence>
<evidence type="ECO:0000256" key="5">
    <source>
        <dbReference type="ARBA" id="ARBA00030932"/>
    </source>
</evidence>
<dbReference type="STRING" id="268505.A0A2A9P4I5"/>
<keyword evidence="9" id="KW-1185">Reference proteome</keyword>
<dbReference type="InterPro" id="IPR040000">
    <property type="entry name" value="NOP9"/>
</dbReference>
<feature type="compositionally biased region" description="Acidic residues" evidence="7">
    <location>
        <begin position="686"/>
        <end position="698"/>
    </location>
</feature>
<reference evidence="8 9" key="2">
    <citation type="journal article" date="2017" name="Sci. Rep.">
        <title>Ant-infecting Ophiocordyceps genomes reveal a high diversity of potential behavioral manipulation genes and a possible major role for enterotoxins.</title>
        <authorList>
            <person name="de Bekker C."/>
            <person name="Ohm R.A."/>
            <person name="Evans H.C."/>
            <person name="Brachmann A."/>
            <person name="Hughes D.P."/>
        </authorList>
    </citation>
    <scope>NUCLEOTIDE SEQUENCE [LARGE SCALE GENOMIC DNA]</scope>
    <source>
        <strain evidence="8 9">SC16a</strain>
    </source>
</reference>
<keyword evidence="3" id="KW-0677">Repeat</keyword>
<dbReference type="AlphaFoldDB" id="A0A2A9P4I5"/>
<dbReference type="SUPFAM" id="SSF48371">
    <property type="entry name" value="ARM repeat"/>
    <property type="match status" value="1"/>
</dbReference>
<dbReference type="Pfam" id="PF22493">
    <property type="entry name" value="PUF_NOP9"/>
    <property type="match status" value="1"/>
</dbReference>
<dbReference type="GO" id="GO:0000472">
    <property type="term" value="P:endonucleolytic cleavage to generate mature 5'-end of SSU-rRNA from (SSU-rRNA, 5.8S rRNA, LSU-rRNA)"/>
    <property type="evidence" value="ECO:0007669"/>
    <property type="project" value="TreeGrafter"/>
</dbReference>
<dbReference type="InterPro" id="IPR016024">
    <property type="entry name" value="ARM-type_fold"/>
</dbReference>
<evidence type="ECO:0000313" key="8">
    <source>
        <dbReference type="EMBL" id="PFH55877.1"/>
    </source>
</evidence>
<dbReference type="GO" id="GO:0000056">
    <property type="term" value="P:ribosomal small subunit export from nucleus"/>
    <property type="evidence" value="ECO:0007669"/>
    <property type="project" value="TreeGrafter"/>
</dbReference>
<dbReference type="PANTHER" id="PTHR13102">
    <property type="entry name" value="NUCLEOLAR PROTEIN 9"/>
    <property type="match status" value="1"/>
</dbReference>
<feature type="region of interest" description="Disordered" evidence="7">
    <location>
        <begin position="1"/>
        <end position="49"/>
    </location>
</feature>
<protein>
    <recommendedName>
        <fullName evidence="2">Nucleolar protein 9</fullName>
    </recommendedName>
    <alternativeName>
        <fullName evidence="5 6">Pumilio domain-containing protein NOP9</fullName>
    </alternativeName>
</protein>
<feature type="region of interest" description="Disordered" evidence="7">
    <location>
        <begin position="639"/>
        <end position="715"/>
    </location>
</feature>
<dbReference type="SMART" id="SM00025">
    <property type="entry name" value="Pumilio"/>
    <property type="match status" value="3"/>
</dbReference>
<evidence type="ECO:0000256" key="6">
    <source>
        <dbReference type="ARBA" id="ARBA00031929"/>
    </source>
</evidence>
<feature type="compositionally biased region" description="Basic and acidic residues" evidence="7">
    <location>
        <begin position="675"/>
        <end position="685"/>
    </location>
</feature>
<comment type="caution">
    <text evidence="8">The sequence shown here is derived from an EMBL/GenBank/DDBJ whole genome shotgun (WGS) entry which is preliminary data.</text>
</comment>
<gene>
    <name evidence="8" type="ORF">XA68_17471</name>
</gene>
<comment type="function">
    <text evidence="4">RNA-binding nucleolar protein required for pre-rRNA processing. Involved in production of 18S rRNA and assembly of small ribosomal subunit.</text>
</comment>
<dbReference type="InterPro" id="IPR001313">
    <property type="entry name" value="Pumilio_RNA-bd_rpt"/>
</dbReference>
<dbReference type="Proteomes" id="UP000037136">
    <property type="component" value="Unassembled WGS sequence"/>
</dbReference>
<organism evidence="8 9">
    <name type="scientific">Ophiocordyceps unilateralis</name>
    <name type="common">Zombie-ant fungus</name>
    <name type="synonym">Torrubia unilateralis</name>
    <dbReference type="NCBI Taxonomy" id="268505"/>
    <lineage>
        <taxon>Eukaryota</taxon>
        <taxon>Fungi</taxon>
        <taxon>Dikarya</taxon>
        <taxon>Ascomycota</taxon>
        <taxon>Pezizomycotina</taxon>
        <taxon>Sordariomycetes</taxon>
        <taxon>Hypocreomycetidae</taxon>
        <taxon>Hypocreales</taxon>
        <taxon>Ophiocordycipitaceae</taxon>
        <taxon>Ophiocordyceps</taxon>
    </lineage>
</organism>
<name>A0A2A9P4I5_OPHUN</name>
<dbReference type="GO" id="GO:0000480">
    <property type="term" value="P:endonucleolytic cleavage in 5'-ETS of tricistronic rRNA transcript (SSU-rRNA, 5.8S rRNA, LSU-rRNA)"/>
    <property type="evidence" value="ECO:0007669"/>
    <property type="project" value="TreeGrafter"/>
</dbReference>